<feature type="region of interest" description="Disordered" evidence="1">
    <location>
        <begin position="168"/>
        <end position="187"/>
    </location>
</feature>
<feature type="non-terminal residue" evidence="2">
    <location>
        <position position="1"/>
    </location>
</feature>
<name>T1AAV4_9ZZZZ</name>
<evidence type="ECO:0008006" key="3">
    <source>
        <dbReference type="Google" id="ProtNLM"/>
    </source>
</evidence>
<dbReference type="Gene3D" id="3.40.50.300">
    <property type="entry name" value="P-loop containing nucleotide triphosphate hydrolases"/>
    <property type="match status" value="1"/>
</dbReference>
<evidence type="ECO:0000256" key="1">
    <source>
        <dbReference type="SAM" id="MobiDB-lite"/>
    </source>
</evidence>
<sequence>SNLWRWAVYVPQERMREVLRDDVEQRRETIRRALGLERYRTAADNTQLLASELRHRAALLTRSAEGLGHPEQRVQVLDQEIPALERTAGELSERATLTERNIHQLSEDIRVRREALPRFAADRRELDQARHTAEEVRSGLAELDERIRHGGVERNSLLSKLAEARAAQGAHPGVEEGLGQVEVELRA</sequence>
<accession>T1AAV4</accession>
<dbReference type="AlphaFoldDB" id="T1AAV4"/>
<proteinExistence type="predicted"/>
<evidence type="ECO:0000313" key="2">
    <source>
        <dbReference type="EMBL" id="EQD38024.1"/>
    </source>
</evidence>
<dbReference type="EMBL" id="AUZX01012700">
    <property type="protein sequence ID" value="EQD38024.1"/>
    <property type="molecule type" value="Genomic_DNA"/>
</dbReference>
<organism evidence="2">
    <name type="scientific">mine drainage metagenome</name>
    <dbReference type="NCBI Taxonomy" id="410659"/>
    <lineage>
        <taxon>unclassified sequences</taxon>
        <taxon>metagenomes</taxon>
        <taxon>ecological metagenomes</taxon>
    </lineage>
</organism>
<feature type="non-terminal residue" evidence="2">
    <location>
        <position position="187"/>
    </location>
</feature>
<reference evidence="2" key="2">
    <citation type="journal article" date="2014" name="ISME J.">
        <title>Microbial stratification in low pH oxic and suboxic macroscopic growths along an acid mine drainage.</title>
        <authorList>
            <person name="Mendez-Garcia C."/>
            <person name="Mesa V."/>
            <person name="Sprenger R.R."/>
            <person name="Richter M."/>
            <person name="Diez M.S."/>
            <person name="Solano J."/>
            <person name="Bargiela R."/>
            <person name="Golyshina O.V."/>
            <person name="Manteca A."/>
            <person name="Ramos J.L."/>
            <person name="Gallego J.R."/>
            <person name="Llorente I."/>
            <person name="Martins Dos Santos V.A."/>
            <person name="Jensen O.N."/>
            <person name="Pelaez A.I."/>
            <person name="Sanchez J."/>
            <person name="Ferrer M."/>
        </authorList>
    </citation>
    <scope>NUCLEOTIDE SEQUENCE</scope>
</reference>
<dbReference type="InterPro" id="IPR027417">
    <property type="entry name" value="P-loop_NTPase"/>
</dbReference>
<reference evidence="2" key="1">
    <citation type="submission" date="2013-08" db="EMBL/GenBank/DDBJ databases">
        <authorList>
            <person name="Mendez C."/>
            <person name="Richter M."/>
            <person name="Ferrer M."/>
            <person name="Sanchez J."/>
        </authorList>
    </citation>
    <scope>NUCLEOTIDE SEQUENCE</scope>
</reference>
<comment type="caution">
    <text evidence="2">The sequence shown here is derived from an EMBL/GenBank/DDBJ whole genome shotgun (WGS) entry which is preliminary data.</text>
</comment>
<gene>
    <name evidence="2" type="ORF">B1A_17266</name>
</gene>
<feature type="compositionally biased region" description="Low complexity" evidence="1">
    <location>
        <begin position="175"/>
        <end position="187"/>
    </location>
</feature>
<protein>
    <recommendedName>
        <fullName evidence="3">Chromosome segregation protein SMC</fullName>
    </recommendedName>
</protein>